<accession>A0ABU7LM15</accession>
<dbReference type="NCBIfam" id="TIGR00580">
    <property type="entry name" value="mfd"/>
    <property type="match status" value="1"/>
</dbReference>
<evidence type="ECO:0000256" key="2">
    <source>
        <dbReference type="ARBA" id="ARBA00022741"/>
    </source>
</evidence>
<keyword evidence="2 9" id="KW-0547">Nucleotide-binding</keyword>
<evidence type="ECO:0000256" key="8">
    <source>
        <dbReference type="ARBA" id="ARBA00023204"/>
    </source>
</evidence>
<reference evidence="12 13" key="1">
    <citation type="submission" date="2024-01" db="EMBL/GenBank/DDBJ databases">
        <title>Hyphobacterium bacterium isolated from marine sediment.</title>
        <authorList>
            <person name="Zhao S."/>
        </authorList>
    </citation>
    <scope>NUCLEOTIDE SEQUENCE [LARGE SCALE GENOMIC DNA]</scope>
    <source>
        <strain evidence="13">HN65</strain>
    </source>
</reference>
<dbReference type="Pfam" id="PF17757">
    <property type="entry name" value="UvrB_inter"/>
    <property type="match status" value="1"/>
</dbReference>
<organism evidence="12 13">
    <name type="scientific">Hyphobacterium lacteum</name>
    <dbReference type="NCBI Taxonomy" id="3116575"/>
    <lineage>
        <taxon>Bacteria</taxon>
        <taxon>Pseudomonadati</taxon>
        <taxon>Pseudomonadota</taxon>
        <taxon>Alphaproteobacteria</taxon>
        <taxon>Maricaulales</taxon>
        <taxon>Maricaulaceae</taxon>
        <taxon>Hyphobacterium</taxon>
    </lineage>
</organism>
<comment type="function">
    <text evidence="9">Couples transcription and DNA repair by recognizing RNA polymerase (RNAP) stalled at DNA lesions. Mediates ATP-dependent release of RNAP and its truncated transcript from the DNA, and recruitment of nucleotide excision repair machinery to the damaged site.</text>
</comment>
<sequence>MQALDRIAMSAGGLTVGGAPEGFDALVLAESLRQRSGQAMFIARDDSRAAAFEAAWNFFAPDIPCVRLPAWDCQPYDRVSPSPRVAARRAATLSWLASAGEKSNGALLVLATVNAVTQKCAPRDVMSARGFEARPGEIIDLDGLKAYLTGNGYARTTTVREPGDFAIRGGVIDAFPPEMDEPVRLDLFGDTLESIRAFDPETQRSTRQLKSISFSPVSEIFIDQDSISRFRAGYVGAFGTITDDDPIYEGVSEGIKPQGAEHWLPLFHEQLESPLAFLRDDALVAVDHLAMDAVRQRHELVTDYHDARTAVAGVAKGGIKAPVYRALPPDQLYVSPDVLEAQLKSFDLRRFTPFDEPDAVNAGGRQGRTFAAERAAEGVNVFDAAAKHVQTCLKEGKRVVIASWSEGASDRMGSVLGDHGLAKPELLTGWNKLSDLPPNRPARTVLPLEHGFETESLVVLSEQDVLGDRLSRPRRKKGAEVIMEAGSLSTGDLVVHSDHGLGRYLGLKTLDVHEAPHDCLELEYSGGSKLYLPVENIELLSRYGNEGEGVQLDKLGGVAWQARKAKAKKRLRDMAEQLIRIAAQRNAKTADVITPPSGTYDEFCAAFPYVETDDQLSAIEDVFNDLSSGRPMDRLICGDVGFGKTEVALRAAFIAAMEGRQIAVVAPTTLLARQHYKTFSDRFRNWPIKVRHLSRLVPAKAASATRKELAEGKVEIVVGTHALLSDGVKFSDLGLLIVDEEQHFGVKHKERLKELRADVHVLTLTATPIPRTLQLALTGIRDLSIIATPPIDRLAVRTYVSPFDPVTVREALLREKYRGGLSYFVAPRISDLESMAEYLREQVPEVSFVVAHGQMAPTRLEDIMTAFYEGRYDVLVSTSIVESGLDIPTANTMVIYRADRFGLAQLYQLRGRVGRSKTRAYAYLTTAPQKQITAQAERRLQVLHSLDTLGAGFSLASHDLDIRGGGNLLGEEQSGHIRDVGVELYQSMLEEAVASLKHDGSDEDRDWSPAINAGAAVLIPESYVADLDLRLQLYRRVSGLANKAEREAFASELIDRFGPLPEEVEQLMQVMAVKTLCKVAGVQKIDAGPKGATIQFRNDQFANPAGLVQLITGNPNEFRVRPDQKLFIAGDWPTARQRLKGMERSLARLADLARREAA</sequence>
<comment type="similarity">
    <text evidence="9">In the N-terminal section; belongs to the UvrB family.</text>
</comment>
<dbReference type="InterPro" id="IPR047112">
    <property type="entry name" value="RecG/Mfd"/>
</dbReference>
<feature type="domain" description="Helicase ATP-binding" evidence="10">
    <location>
        <begin position="625"/>
        <end position="786"/>
    </location>
</feature>
<name>A0ABU7LM15_9PROT</name>
<evidence type="ECO:0000256" key="1">
    <source>
        <dbReference type="ARBA" id="ARBA00022490"/>
    </source>
</evidence>
<keyword evidence="5" id="KW-0347">Helicase</keyword>
<dbReference type="SMART" id="SM00490">
    <property type="entry name" value="HELICc"/>
    <property type="match status" value="1"/>
</dbReference>
<dbReference type="InterPro" id="IPR037235">
    <property type="entry name" value="TRCF-like_C_D7"/>
</dbReference>
<dbReference type="EC" id="3.6.4.-" evidence="9"/>
<keyword evidence="4 9" id="KW-0378">Hydrolase</keyword>
<keyword evidence="6 9" id="KW-0067">ATP-binding</keyword>
<evidence type="ECO:0000256" key="6">
    <source>
        <dbReference type="ARBA" id="ARBA00022840"/>
    </source>
</evidence>
<evidence type="ECO:0000313" key="13">
    <source>
        <dbReference type="Proteomes" id="UP001354971"/>
    </source>
</evidence>
<evidence type="ECO:0000256" key="5">
    <source>
        <dbReference type="ARBA" id="ARBA00022806"/>
    </source>
</evidence>
<dbReference type="InterPro" id="IPR001650">
    <property type="entry name" value="Helicase_C-like"/>
</dbReference>
<evidence type="ECO:0000256" key="4">
    <source>
        <dbReference type="ARBA" id="ARBA00022801"/>
    </source>
</evidence>
<dbReference type="PROSITE" id="PS51194">
    <property type="entry name" value="HELICASE_CTER"/>
    <property type="match status" value="1"/>
</dbReference>
<dbReference type="InterPro" id="IPR005118">
    <property type="entry name" value="TRCF_C"/>
</dbReference>
<dbReference type="InterPro" id="IPR027417">
    <property type="entry name" value="P-loop_NTPase"/>
</dbReference>
<dbReference type="HAMAP" id="MF_00969">
    <property type="entry name" value="TRCF"/>
    <property type="match status" value="1"/>
</dbReference>
<dbReference type="InterPro" id="IPR003711">
    <property type="entry name" value="CarD-like/TRCF_RID"/>
</dbReference>
<dbReference type="Gene3D" id="2.40.10.170">
    <property type="match status" value="1"/>
</dbReference>
<dbReference type="Pfam" id="PF02559">
    <property type="entry name" value="CarD_TRCF_RID"/>
    <property type="match status" value="1"/>
</dbReference>
<evidence type="ECO:0000256" key="9">
    <source>
        <dbReference type="HAMAP-Rule" id="MF_00969"/>
    </source>
</evidence>
<dbReference type="Gene3D" id="3.30.2060.10">
    <property type="entry name" value="Penicillin-binding protein 1b domain"/>
    <property type="match status" value="1"/>
</dbReference>
<proteinExistence type="inferred from homology"/>
<dbReference type="SUPFAM" id="SSF143517">
    <property type="entry name" value="TRCF domain-like"/>
    <property type="match status" value="1"/>
</dbReference>
<dbReference type="SUPFAM" id="SSF141259">
    <property type="entry name" value="CarD-like"/>
    <property type="match status" value="1"/>
</dbReference>
<dbReference type="EMBL" id="JAZDRP010000001">
    <property type="protein sequence ID" value="MEE2524978.1"/>
    <property type="molecule type" value="Genomic_DNA"/>
</dbReference>
<comment type="subcellular location">
    <subcellularLocation>
        <location evidence="9">Cytoplasm</location>
    </subcellularLocation>
</comment>
<dbReference type="InterPro" id="IPR014001">
    <property type="entry name" value="Helicase_ATP-bd"/>
</dbReference>
<gene>
    <name evidence="9 12" type="primary">mfd</name>
    <name evidence="12" type="ORF">V0U79_01255</name>
</gene>
<evidence type="ECO:0000313" key="12">
    <source>
        <dbReference type="EMBL" id="MEE2524978.1"/>
    </source>
</evidence>
<dbReference type="Gene3D" id="3.90.1150.50">
    <property type="entry name" value="Transcription-repair-coupling factor, D7 domain"/>
    <property type="match status" value="1"/>
</dbReference>
<dbReference type="PANTHER" id="PTHR47964">
    <property type="entry name" value="ATP-DEPENDENT DNA HELICASE HOMOLOG RECG, CHLOROPLASTIC"/>
    <property type="match status" value="1"/>
</dbReference>
<evidence type="ECO:0000259" key="10">
    <source>
        <dbReference type="PROSITE" id="PS51192"/>
    </source>
</evidence>
<dbReference type="Pfam" id="PF03461">
    <property type="entry name" value="TRCF"/>
    <property type="match status" value="1"/>
</dbReference>
<dbReference type="CDD" id="cd17991">
    <property type="entry name" value="DEXHc_TRCF"/>
    <property type="match status" value="1"/>
</dbReference>
<dbReference type="Proteomes" id="UP001354971">
    <property type="component" value="Unassembled WGS sequence"/>
</dbReference>
<dbReference type="InterPro" id="IPR041471">
    <property type="entry name" value="UvrB_inter"/>
</dbReference>
<dbReference type="PROSITE" id="PS51192">
    <property type="entry name" value="HELICASE_ATP_BIND_1"/>
    <property type="match status" value="1"/>
</dbReference>
<keyword evidence="13" id="KW-1185">Reference proteome</keyword>
<dbReference type="SMART" id="SM00487">
    <property type="entry name" value="DEXDc"/>
    <property type="match status" value="1"/>
</dbReference>
<dbReference type="SMART" id="SM01058">
    <property type="entry name" value="CarD_TRCF"/>
    <property type="match status" value="1"/>
</dbReference>
<keyword evidence="7 9" id="KW-0238">DNA-binding</keyword>
<dbReference type="SUPFAM" id="SSF52540">
    <property type="entry name" value="P-loop containing nucleoside triphosphate hydrolases"/>
    <property type="match status" value="4"/>
</dbReference>
<feature type="domain" description="Helicase C-terminal" evidence="11">
    <location>
        <begin position="807"/>
        <end position="961"/>
    </location>
</feature>
<keyword evidence="3 9" id="KW-0227">DNA damage</keyword>
<dbReference type="RefSeq" id="WP_330197642.1">
    <property type="nucleotide sequence ID" value="NZ_JAZDRP010000001.1"/>
</dbReference>
<dbReference type="SMART" id="SM00982">
    <property type="entry name" value="TRCF"/>
    <property type="match status" value="1"/>
</dbReference>
<dbReference type="InterPro" id="IPR011545">
    <property type="entry name" value="DEAD/DEAH_box_helicase_dom"/>
</dbReference>
<keyword evidence="1 9" id="KW-0963">Cytoplasm</keyword>
<dbReference type="Gene3D" id="3.40.50.300">
    <property type="entry name" value="P-loop containing nucleotide triphosphate hydrolases"/>
    <property type="match status" value="2"/>
</dbReference>
<dbReference type="InterPro" id="IPR036101">
    <property type="entry name" value="CarD-like/TRCF_RID_sf"/>
</dbReference>
<comment type="caution">
    <text evidence="12">The sequence shown here is derived from an EMBL/GenBank/DDBJ whole genome shotgun (WGS) entry which is preliminary data.</text>
</comment>
<protein>
    <recommendedName>
        <fullName evidence="9">Transcription-repair-coupling factor</fullName>
        <shortName evidence="9">TRCF</shortName>
        <ecNumber evidence="9">3.6.4.-</ecNumber>
    </recommendedName>
</protein>
<dbReference type="Pfam" id="PF00270">
    <property type="entry name" value="DEAD"/>
    <property type="match status" value="1"/>
</dbReference>
<evidence type="ECO:0000259" key="11">
    <source>
        <dbReference type="PROSITE" id="PS51194"/>
    </source>
</evidence>
<dbReference type="PANTHER" id="PTHR47964:SF1">
    <property type="entry name" value="ATP-DEPENDENT DNA HELICASE HOMOLOG RECG, CHLOROPLASTIC"/>
    <property type="match status" value="1"/>
</dbReference>
<keyword evidence="8 9" id="KW-0234">DNA repair</keyword>
<evidence type="ECO:0000256" key="7">
    <source>
        <dbReference type="ARBA" id="ARBA00023125"/>
    </source>
</evidence>
<dbReference type="InterPro" id="IPR004576">
    <property type="entry name" value="Mfd"/>
</dbReference>
<dbReference type="Gene3D" id="3.40.50.11180">
    <property type="match status" value="1"/>
</dbReference>
<dbReference type="Pfam" id="PF00271">
    <property type="entry name" value="Helicase_C"/>
    <property type="match status" value="1"/>
</dbReference>
<comment type="similarity">
    <text evidence="9">In the C-terminal section; belongs to the helicase family. RecG subfamily.</text>
</comment>
<evidence type="ECO:0000256" key="3">
    <source>
        <dbReference type="ARBA" id="ARBA00022763"/>
    </source>
</evidence>